<name>A0A381L9N3_BLUGR</name>
<proteinExistence type="predicted"/>
<evidence type="ECO:0000313" key="1">
    <source>
        <dbReference type="EMBL" id="SUZ10162.1"/>
    </source>
</evidence>
<protein>
    <submittedName>
        <fullName evidence="1">Bgt-20164</fullName>
    </submittedName>
</protein>
<organism evidence="1">
    <name type="scientific">Blumeria graminis f. sp. tritici 96224</name>
    <dbReference type="NCBI Taxonomy" id="1268274"/>
    <lineage>
        <taxon>Eukaryota</taxon>
        <taxon>Fungi</taxon>
        <taxon>Dikarya</taxon>
        <taxon>Ascomycota</taxon>
        <taxon>Pezizomycotina</taxon>
        <taxon>Leotiomycetes</taxon>
        <taxon>Erysiphales</taxon>
        <taxon>Erysiphaceae</taxon>
        <taxon>Blumeria</taxon>
    </lineage>
</organism>
<sequence>MRSLSLEYHTTIENLTKRDKFPNLFEVFQSARTTKTKLAELDEHVPELELANAVVGNHIRQKNS</sequence>
<dbReference type="AlphaFoldDB" id="A0A381L9N3"/>
<reference evidence="1" key="1">
    <citation type="submission" date="2018-07" db="EMBL/GenBank/DDBJ databases">
        <authorList>
            <person name="Quirk P.G."/>
            <person name="Krulwich T.A."/>
        </authorList>
    </citation>
    <scope>NUCLEOTIDE SEQUENCE</scope>
    <source>
        <strain evidence="1">96224</strain>
    </source>
</reference>
<accession>A0A381L9N3</accession>
<dbReference type="EMBL" id="UIGY01000075">
    <property type="protein sequence ID" value="SUZ10162.1"/>
    <property type="molecule type" value="Genomic_DNA"/>
</dbReference>
<gene>
    <name evidence="1" type="ORF">BGT96224V2_LOCUS3326</name>
</gene>